<keyword evidence="2" id="KW-1185">Reference proteome</keyword>
<gene>
    <name evidence="1" type="ORF">SAMN06269173_10863</name>
</gene>
<name>A0A238ZID2_9BACT</name>
<organism evidence="1 2">
    <name type="scientific">Hymenobacter mucosus</name>
    <dbReference type="NCBI Taxonomy" id="1411120"/>
    <lineage>
        <taxon>Bacteria</taxon>
        <taxon>Pseudomonadati</taxon>
        <taxon>Bacteroidota</taxon>
        <taxon>Cytophagia</taxon>
        <taxon>Cytophagales</taxon>
        <taxon>Hymenobacteraceae</taxon>
        <taxon>Hymenobacter</taxon>
    </lineage>
</organism>
<protein>
    <submittedName>
        <fullName evidence="1">Uncharacterized protein</fullName>
    </submittedName>
</protein>
<accession>A0A238ZID2</accession>
<dbReference type="AlphaFoldDB" id="A0A238ZID2"/>
<dbReference type="EMBL" id="FZNS01000008">
    <property type="protein sequence ID" value="SNR82990.1"/>
    <property type="molecule type" value="Genomic_DNA"/>
</dbReference>
<evidence type="ECO:0000313" key="1">
    <source>
        <dbReference type="EMBL" id="SNR82990.1"/>
    </source>
</evidence>
<reference evidence="2" key="1">
    <citation type="submission" date="2017-06" db="EMBL/GenBank/DDBJ databases">
        <authorList>
            <person name="Varghese N."/>
            <person name="Submissions S."/>
        </authorList>
    </citation>
    <scope>NUCLEOTIDE SEQUENCE [LARGE SCALE GENOMIC DNA]</scope>
    <source>
        <strain evidence="2">DSM 28041</strain>
    </source>
</reference>
<dbReference type="RefSeq" id="WP_089333542.1">
    <property type="nucleotide sequence ID" value="NZ_FZNS01000008.1"/>
</dbReference>
<proteinExistence type="predicted"/>
<sequence>MILFQTRFLYPVSAVRLQEEQGILPAEFLQTLHILRPFLEKEKAYGTVCSTSVESPRGRQLTVYYRKTYSTETGYVIEILEAEVARPQATTQAA</sequence>
<dbReference type="Proteomes" id="UP000198310">
    <property type="component" value="Unassembled WGS sequence"/>
</dbReference>
<evidence type="ECO:0000313" key="2">
    <source>
        <dbReference type="Proteomes" id="UP000198310"/>
    </source>
</evidence>